<keyword evidence="3 10" id="KW-0560">Oxidoreductase</keyword>
<dbReference type="GO" id="GO:0016620">
    <property type="term" value="F:oxidoreductase activity, acting on the aldehyde or oxo group of donors, NAD or NADP as acceptor"/>
    <property type="evidence" value="ECO:0007669"/>
    <property type="project" value="InterPro"/>
</dbReference>
<dbReference type="CDD" id="cd18126">
    <property type="entry name" value="GAPDH_I_C"/>
    <property type="match status" value="1"/>
</dbReference>
<evidence type="ECO:0000256" key="5">
    <source>
        <dbReference type="PIRSR" id="PIRSR000149-1"/>
    </source>
</evidence>
<evidence type="ECO:0000259" key="11">
    <source>
        <dbReference type="SMART" id="SM00846"/>
    </source>
</evidence>
<feature type="binding site" evidence="7">
    <location>
        <position position="318"/>
    </location>
    <ligand>
        <name>NAD(+)</name>
        <dbReference type="ChEBI" id="CHEBI:57540"/>
    </ligand>
</feature>
<keyword evidence="13" id="KW-1185">Reference proteome</keyword>
<dbReference type="NCBIfam" id="TIGR01534">
    <property type="entry name" value="GAPDH-I"/>
    <property type="match status" value="1"/>
</dbReference>
<dbReference type="OrthoDB" id="9803304at2"/>
<dbReference type="PRINTS" id="PR00078">
    <property type="entry name" value="G3PDHDRGNASE"/>
</dbReference>
<dbReference type="FunFam" id="3.40.50.720:FF:000001">
    <property type="entry name" value="Glyceraldehyde-3-phosphate dehydrogenase"/>
    <property type="match status" value="1"/>
</dbReference>
<keyword evidence="7" id="KW-0547">Nucleotide-binding</keyword>
<name>A0A4U0PBS5_9NEIS</name>
<evidence type="ECO:0000313" key="13">
    <source>
        <dbReference type="Proteomes" id="UP000310016"/>
    </source>
</evidence>
<dbReference type="Pfam" id="PF02800">
    <property type="entry name" value="Gp_dh_C"/>
    <property type="match status" value="1"/>
</dbReference>
<dbReference type="GO" id="GO:0050661">
    <property type="term" value="F:NADP binding"/>
    <property type="evidence" value="ECO:0007669"/>
    <property type="project" value="InterPro"/>
</dbReference>
<dbReference type="Pfam" id="PF00044">
    <property type="entry name" value="Gp_dh_N"/>
    <property type="match status" value="1"/>
</dbReference>
<dbReference type="GO" id="GO:0051287">
    <property type="term" value="F:NAD binding"/>
    <property type="evidence" value="ECO:0007669"/>
    <property type="project" value="InterPro"/>
</dbReference>
<feature type="binding site" evidence="6">
    <location>
        <begin position="213"/>
        <end position="214"/>
    </location>
    <ligand>
        <name>D-glyceraldehyde 3-phosphate</name>
        <dbReference type="ChEBI" id="CHEBI:59776"/>
    </ligand>
</feature>
<evidence type="ECO:0000256" key="2">
    <source>
        <dbReference type="ARBA" id="ARBA00011881"/>
    </source>
</evidence>
<feature type="binding site" evidence="6">
    <location>
        <position position="236"/>
    </location>
    <ligand>
        <name>D-glyceraldehyde 3-phosphate</name>
        <dbReference type="ChEBI" id="CHEBI:59776"/>
    </ligand>
</feature>
<feature type="binding site" evidence="6">
    <location>
        <begin position="154"/>
        <end position="156"/>
    </location>
    <ligand>
        <name>D-glyceraldehyde 3-phosphate</name>
        <dbReference type="ChEBI" id="CHEBI:59776"/>
    </ligand>
</feature>
<dbReference type="InterPro" id="IPR020830">
    <property type="entry name" value="GlycerAld_3-P_DH_AS"/>
</dbReference>
<dbReference type="SUPFAM" id="SSF55347">
    <property type="entry name" value="Glyceraldehyde-3-phosphate dehydrogenase-like, C-terminal domain"/>
    <property type="match status" value="1"/>
</dbReference>
<evidence type="ECO:0000313" key="12">
    <source>
        <dbReference type="EMBL" id="TJZ65167.1"/>
    </source>
</evidence>
<dbReference type="CDD" id="cd05214">
    <property type="entry name" value="GAPDH_I_N"/>
    <property type="match status" value="1"/>
</dbReference>
<feature type="binding site" evidence="7">
    <location>
        <position position="81"/>
    </location>
    <ligand>
        <name>NAD(+)</name>
        <dbReference type="ChEBI" id="CHEBI:57540"/>
    </ligand>
</feature>
<comment type="subunit">
    <text evidence="2">Homotetramer.</text>
</comment>
<dbReference type="AlphaFoldDB" id="A0A4U0PBS5"/>
<dbReference type="InterPro" id="IPR020828">
    <property type="entry name" value="GlycerAld_3-P_DH_NAD(P)-bd"/>
</dbReference>
<evidence type="ECO:0000256" key="1">
    <source>
        <dbReference type="ARBA" id="ARBA00007406"/>
    </source>
</evidence>
<comment type="function">
    <text evidence="4">Could be involved in carbon fixation as a component of the Calvin cycle. Catalyzes the oxidative phosphorylation of glyceraldehyde 3-phosphate (G3P) to 1,3-bisphosphoglycerate (BPG) using the cofactor NAD. The first reaction step involves the formation of a hemiacetal intermediate between G3P and a cysteine residue, and this hemiacetal intermediate is then oxidized to a thioester, with concomitant reduction of NAD to NADH. The reduced NADH is then exchanged with the second NAD, and the thioester is attacked by a nucleophilic inorganic phosphate to produce BPG.</text>
</comment>
<dbReference type="InterPro" id="IPR006424">
    <property type="entry name" value="Glyceraldehyde-3-P_DH_1"/>
</dbReference>
<proteinExistence type="inferred from homology"/>
<reference evidence="12 13" key="1">
    <citation type="submission" date="2019-04" db="EMBL/GenBank/DDBJ databases">
        <title>Chitiniphilus eburnea sp. nov., a novel chitinolytic bacterium isolated from aquaculture sludge.</title>
        <authorList>
            <person name="Sheng M."/>
        </authorList>
    </citation>
    <scope>NUCLEOTIDE SEQUENCE [LARGE SCALE GENOMIC DNA]</scope>
    <source>
        <strain evidence="12 13">HX-2-15</strain>
    </source>
</reference>
<organism evidence="12 13">
    <name type="scientific">Chitiniphilus eburneus</name>
    <dbReference type="NCBI Taxonomy" id="2571148"/>
    <lineage>
        <taxon>Bacteria</taxon>
        <taxon>Pseudomonadati</taxon>
        <taxon>Pseudomonadota</taxon>
        <taxon>Betaproteobacteria</taxon>
        <taxon>Neisseriales</taxon>
        <taxon>Chitinibacteraceae</taxon>
        <taxon>Chitiniphilus</taxon>
    </lineage>
</organism>
<dbReference type="RefSeq" id="WP_136774926.1">
    <property type="nucleotide sequence ID" value="NZ_CP156074.1"/>
</dbReference>
<dbReference type="Proteomes" id="UP000310016">
    <property type="component" value="Unassembled WGS sequence"/>
</dbReference>
<evidence type="ECO:0000256" key="6">
    <source>
        <dbReference type="PIRSR" id="PIRSR000149-2"/>
    </source>
</evidence>
<comment type="caution">
    <text evidence="12">The sequence shown here is derived from an EMBL/GenBank/DDBJ whole genome shotgun (WGS) entry which is preliminary data.</text>
</comment>
<evidence type="ECO:0000256" key="10">
    <source>
        <dbReference type="RuleBase" id="RU361160"/>
    </source>
</evidence>
<feature type="site" description="Activates thiol group during catalysis" evidence="8">
    <location>
        <position position="182"/>
    </location>
</feature>
<evidence type="ECO:0000256" key="4">
    <source>
        <dbReference type="ARBA" id="ARBA00053147"/>
    </source>
</evidence>
<feature type="binding site" evidence="7">
    <location>
        <position position="37"/>
    </location>
    <ligand>
        <name>NAD(+)</name>
        <dbReference type="ChEBI" id="CHEBI:57540"/>
    </ligand>
</feature>
<dbReference type="SMART" id="SM00846">
    <property type="entry name" value="Gp_dh_N"/>
    <property type="match status" value="1"/>
</dbReference>
<dbReference type="InterPro" id="IPR020831">
    <property type="entry name" value="GlycerAld/Erythrose_P_DH"/>
</dbReference>
<sequence>MAIRIAINGYGRIGRNVLRALYESGRTDEFQIVAINDLGDAKTNAHLTQYDTVHGRFNGSVSVEGEYIVVNGDKIKVCAVRNPAELPWKDLGVDVVMECTGLFTSKEKASAHLTAGAKKVIISAPGGADVDATIVYGVNHNVLKATDTVISNASCTTNCLAPLVKPLHDKLGIVSGLMTTVHSYTNDQVLTDVYHSDLRRARSATQSMIPTKTGAAAAVGLVLPELNGKLDGFAVRVPTINVSLVDLTFTASRATTKEEIHAILKEASEGELKGILNYNDLPLVSHDFNHDPASSTYEASQTKVSNGTLVKVLSWYDNEWGFSNRMLDTTKALWNAK</sequence>
<evidence type="ECO:0000256" key="7">
    <source>
        <dbReference type="PIRSR" id="PIRSR000149-3"/>
    </source>
</evidence>
<feature type="domain" description="Glyceraldehyde 3-phosphate dehydrogenase NAD(P) binding" evidence="11">
    <location>
        <begin position="3"/>
        <end position="155"/>
    </location>
</feature>
<dbReference type="GO" id="GO:0006006">
    <property type="term" value="P:glucose metabolic process"/>
    <property type="evidence" value="ECO:0007669"/>
    <property type="project" value="InterPro"/>
</dbReference>
<dbReference type="PIRSF" id="PIRSF000149">
    <property type="entry name" value="GAP_DH"/>
    <property type="match status" value="1"/>
</dbReference>
<dbReference type="EC" id="1.2.1.-" evidence="10"/>
<dbReference type="FunFam" id="3.30.360.10:FF:000002">
    <property type="entry name" value="Glyceraldehyde-3-phosphate dehydrogenase"/>
    <property type="match status" value="1"/>
</dbReference>
<dbReference type="PANTHER" id="PTHR43148">
    <property type="entry name" value="GLYCERALDEHYDE-3-PHOSPHATE DEHYDROGENASE 2"/>
    <property type="match status" value="1"/>
</dbReference>
<dbReference type="InterPro" id="IPR020829">
    <property type="entry name" value="GlycerAld_3-P_DH_cat"/>
</dbReference>
<evidence type="ECO:0000256" key="9">
    <source>
        <dbReference type="RuleBase" id="RU000397"/>
    </source>
</evidence>
<keyword evidence="7" id="KW-0520">NAD</keyword>
<dbReference type="PROSITE" id="PS00071">
    <property type="entry name" value="GAPDH"/>
    <property type="match status" value="1"/>
</dbReference>
<feature type="binding site" evidence="7">
    <location>
        <begin position="12"/>
        <end position="13"/>
    </location>
    <ligand>
        <name>NAD(+)</name>
        <dbReference type="ChEBI" id="CHEBI:57540"/>
    </ligand>
</feature>
<dbReference type="Gene3D" id="3.40.50.720">
    <property type="entry name" value="NAD(P)-binding Rossmann-like Domain"/>
    <property type="match status" value="1"/>
</dbReference>
<dbReference type="EMBL" id="SUMF01000040">
    <property type="protein sequence ID" value="TJZ65167.1"/>
    <property type="molecule type" value="Genomic_DNA"/>
</dbReference>
<feature type="active site" description="Nucleophile" evidence="5">
    <location>
        <position position="155"/>
    </location>
</feature>
<dbReference type="SUPFAM" id="SSF51735">
    <property type="entry name" value="NAD(P)-binding Rossmann-fold domains"/>
    <property type="match status" value="1"/>
</dbReference>
<feature type="binding site" evidence="6">
    <location>
        <position position="185"/>
    </location>
    <ligand>
        <name>D-glyceraldehyde 3-phosphate</name>
        <dbReference type="ChEBI" id="CHEBI:59776"/>
    </ligand>
</feature>
<gene>
    <name evidence="12" type="primary">gap</name>
    <name evidence="12" type="ORF">FAZ21_18555</name>
</gene>
<comment type="similarity">
    <text evidence="1 9">Belongs to the glyceraldehyde-3-phosphate dehydrogenase family.</text>
</comment>
<protein>
    <recommendedName>
        <fullName evidence="10">Glyceraldehyde-3-phosphate dehydrogenase</fullName>
        <ecNumber evidence="10">1.2.1.-</ecNumber>
    </recommendedName>
</protein>
<dbReference type="InterPro" id="IPR036291">
    <property type="entry name" value="NAD(P)-bd_dom_sf"/>
</dbReference>
<evidence type="ECO:0000256" key="3">
    <source>
        <dbReference type="ARBA" id="ARBA00023002"/>
    </source>
</evidence>
<feature type="binding site" evidence="7">
    <location>
        <position position="123"/>
    </location>
    <ligand>
        <name>NAD(+)</name>
        <dbReference type="ChEBI" id="CHEBI:57540"/>
    </ligand>
</feature>
<accession>A0A4U0PBS5</accession>
<evidence type="ECO:0000256" key="8">
    <source>
        <dbReference type="PIRSR" id="PIRSR000149-4"/>
    </source>
</evidence>
<dbReference type="Gene3D" id="3.30.360.10">
    <property type="entry name" value="Dihydrodipicolinate Reductase, domain 2"/>
    <property type="match status" value="1"/>
</dbReference>